<feature type="domain" description="N-acetyltransferase" evidence="4">
    <location>
        <begin position="27"/>
        <end position="212"/>
    </location>
</feature>
<dbReference type="Pfam" id="PF00583">
    <property type="entry name" value="Acetyltransf_1"/>
    <property type="match status" value="1"/>
</dbReference>
<evidence type="ECO:0000259" key="4">
    <source>
        <dbReference type="PROSITE" id="PS51186"/>
    </source>
</evidence>
<gene>
    <name evidence="5" type="ORF">FA09DRAFT_329484</name>
</gene>
<dbReference type="Gene3D" id="3.40.630.30">
    <property type="match status" value="1"/>
</dbReference>
<dbReference type="EMBL" id="KZ819291">
    <property type="protein sequence ID" value="PWN98422.1"/>
    <property type="molecule type" value="Genomic_DNA"/>
</dbReference>
<dbReference type="SUPFAM" id="SSF55729">
    <property type="entry name" value="Acyl-CoA N-acyltransferases (Nat)"/>
    <property type="match status" value="1"/>
</dbReference>
<dbReference type="PROSITE" id="PS51186">
    <property type="entry name" value="GNAT"/>
    <property type="match status" value="1"/>
</dbReference>
<dbReference type="InterPro" id="IPR051556">
    <property type="entry name" value="N-term/lysine_N-AcTrnsfr"/>
</dbReference>
<keyword evidence="6" id="KW-1185">Reference proteome</keyword>
<evidence type="ECO:0000256" key="2">
    <source>
        <dbReference type="ARBA" id="ARBA00023315"/>
    </source>
</evidence>
<evidence type="ECO:0000313" key="5">
    <source>
        <dbReference type="EMBL" id="PWN98422.1"/>
    </source>
</evidence>
<dbReference type="PANTHER" id="PTHR42919">
    <property type="entry name" value="N-ALPHA-ACETYLTRANSFERASE"/>
    <property type="match status" value="1"/>
</dbReference>
<reference evidence="5 6" key="1">
    <citation type="journal article" date="2018" name="Mol. Biol. Evol.">
        <title>Broad Genomic Sampling Reveals a Smut Pathogenic Ancestry of the Fungal Clade Ustilaginomycotina.</title>
        <authorList>
            <person name="Kijpornyongpan T."/>
            <person name="Mondo S.J."/>
            <person name="Barry K."/>
            <person name="Sandor L."/>
            <person name="Lee J."/>
            <person name="Lipzen A."/>
            <person name="Pangilinan J."/>
            <person name="LaButti K."/>
            <person name="Hainaut M."/>
            <person name="Henrissat B."/>
            <person name="Grigoriev I.V."/>
            <person name="Spatafora J.W."/>
            <person name="Aime M.C."/>
        </authorList>
    </citation>
    <scope>NUCLEOTIDE SEQUENCE [LARGE SCALE GENOMIC DNA]</scope>
    <source>
        <strain evidence="5 6">MCA 4186</strain>
    </source>
</reference>
<dbReference type="GO" id="GO:0007064">
    <property type="term" value="P:mitotic sister chromatid cohesion"/>
    <property type="evidence" value="ECO:0007669"/>
    <property type="project" value="TreeGrafter"/>
</dbReference>
<evidence type="ECO:0000313" key="6">
    <source>
        <dbReference type="Proteomes" id="UP000245946"/>
    </source>
</evidence>
<keyword evidence="2 5" id="KW-0012">Acyltransferase</keyword>
<dbReference type="OrthoDB" id="47374at2759"/>
<dbReference type="GO" id="GO:0031415">
    <property type="term" value="C:NatA complex"/>
    <property type="evidence" value="ECO:0007669"/>
    <property type="project" value="TreeGrafter"/>
</dbReference>
<accession>A0A316ZBV9</accession>
<protein>
    <submittedName>
        <fullName evidence="5">Acyl-CoA N-acyltransferase</fullName>
    </submittedName>
</protein>
<dbReference type="GeneID" id="37269744"/>
<evidence type="ECO:0000256" key="1">
    <source>
        <dbReference type="ARBA" id="ARBA00022679"/>
    </source>
</evidence>
<dbReference type="InterPro" id="IPR016181">
    <property type="entry name" value="Acyl_CoA_acyltransferase"/>
</dbReference>
<feature type="region of interest" description="Disordered" evidence="3">
    <location>
        <begin position="1"/>
        <end position="20"/>
    </location>
</feature>
<dbReference type="InterPro" id="IPR000182">
    <property type="entry name" value="GNAT_dom"/>
</dbReference>
<dbReference type="AlphaFoldDB" id="A0A316ZBV9"/>
<dbReference type="GO" id="GO:0016747">
    <property type="term" value="F:acyltransferase activity, transferring groups other than amino-acyl groups"/>
    <property type="evidence" value="ECO:0007669"/>
    <property type="project" value="InterPro"/>
</dbReference>
<sequence>MATLSNPPQTYEPRRPAPVRSALPQRSALAALTPNNVGQLRRLNAVLFPVRFSERWYRDVLGRDVQLINRFVLFNDIPVGNICCRFERLDGGKKVAVYIMTLGVLAPYRRLGLASKLIAHLLSVAGVGDTVDLVDPNAPAPTPVKGKDGKETKPDPVTEQLVVESIYLHVQTGNDEAKAFYEKHGFKETKRVEDYYRANIEPRSAWLLERRD</sequence>
<dbReference type="CDD" id="cd04301">
    <property type="entry name" value="NAT_SF"/>
    <property type="match status" value="1"/>
</dbReference>
<proteinExistence type="predicted"/>
<dbReference type="RefSeq" id="XP_025598701.1">
    <property type="nucleotide sequence ID" value="XM_025742200.1"/>
</dbReference>
<dbReference type="STRING" id="58919.A0A316ZBV9"/>
<keyword evidence="1 5" id="KW-0808">Transferase</keyword>
<name>A0A316ZBV9_9BASI</name>
<evidence type="ECO:0000256" key="3">
    <source>
        <dbReference type="SAM" id="MobiDB-lite"/>
    </source>
</evidence>
<organism evidence="5 6">
    <name type="scientific">Tilletiopsis washingtonensis</name>
    <dbReference type="NCBI Taxonomy" id="58919"/>
    <lineage>
        <taxon>Eukaryota</taxon>
        <taxon>Fungi</taxon>
        <taxon>Dikarya</taxon>
        <taxon>Basidiomycota</taxon>
        <taxon>Ustilaginomycotina</taxon>
        <taxon>Exobasidiomycetes</taxon>
        <taxon>Entylomatales</taxon>
        <taxon>Entylomatales incertae sedis</taxon>
        <taxon>Tilletiopsis</taxon>
    </lineage>
</organism>
<dbReference type="Proteomes" id="UP000245946">
    <property type="component" value="Unassembled WGS sequence"/>
</dbReference>
<dbReference type="PANTHER" id="PTHR42919:SF8">
    <property type="entry name" value="N-ALPHA-ACETYLTRANSFERASE 50"/>
    <property type="match status" value="1"/>
</dbReference>